<accession>A0A9V1EA24</accession>
<protein>
    <submittedName>
        <fullName evidence="3">Uncharacterized protein LOC109250554</fullName>
    </submittedName>
</protein>
<reference evidence="3" key="1">
    <citation type="submission" date="2025-08" db="UniProtKB">
        <authorList>
            <consortium name="RefSeq"/>
        </authorList>
    </citation>
    <scope>IDENTIFICATION</scope>
    <source>
        <tissue evidence="3">Whole blood</tissue>
    </source>
</reference>
<evidence type="ECO:0000256" key="1">
    <source>
        <dbReference type="SAM" id="MobiDB-lite"/>
    </source>
</evidence>
<evidence type="ECO:0000313" key="3">
    <source>
        <dbReference type="RefSeq" id="XP_019277151.2"/>
    </source>
</evidence>
<dbReference type="AlphaFoldDB" id="A0A9V1EA24"/>
<dbReference type="KEGG" id="ppad:109250554"/>
<sequence>MCTHRAALPAGRLRSHSGLWHAAWPCCPVAPWPGRGAEHGPLPPSVRPAGSPPPRPRPRGLPHPRRPPQPLPRQRRAAVTWLALGGATDHVIWLARRGGEGRDSPPLLPYTPASGIRSSLDHPAGSRGAETGKRCASLPFPRRACRGPQCTRIGAAAKGAGSLGIPRFHHPPFLFPPAARAPGPDDGTQDDVVALLWVPGSGQQVQDRVSPARPECVGLSRGKEHRIPRIWSSLKARPVSCSPSSPLLSQVHSGNLQIKLSGMFNNLLYSVEKENCFRTRTGVFS</sequence>
<dbReference type="Proteomes" id="UP001165780">
    <property type="component" value="Unplaced"/>
</dbReference>
<feature type="region of interest" description="Disordered" evidence="1">
    <location>
        <begin position="38"/>
        <end position="74"/>
    </location>
</feature>
<dbReference type="GeneID" id="109250554"/>
<keyword evidence="2" id="KW-1185">Reference proteome</keyword>
<organism evidence="2 3">
    <name type="scientific">Panthera pardus</name>
    <name type="common">Leopard</name>
    <name type="synonym">Felis pardus</name>
    <dbReference type="NCBI Taxonomy" id="9691"/>
    <lineage>
        <taxon>Eukaryota</taxon>
        <taxon>Metazoa</taxon>
        <taxon>Chordata</taxon>
        <taxon>Craniata</taxon>
        <taxon>Vertebrata</taxon>
        <taxon>Euteleostomi</taxon>
        <taxon>Mammalia</taxon>
        <taxon>Eutheria</taxon>
        <taxon>Laurasiatheria</taxon>
        <taxon>Carnivora</taxon>
        <taxon>Feliformia</taxon>
        <taxon>Felidae</taxon>
        <taxon>Pantherinae</taxon>
        <taxon>Panthera</taxon>
    </lineage>
</organism>
<dbReference type="RefSeq" id="XP_019277151.2">
    <property type="nucleotide sequence ID" value="XM_019421606.2"/>
</dbReference>
<name>A0A9V1EA24_PANPR</name>
<proteinExistence type="predicted"/>
<gene>
    <name evidence="3" type="primary">LOC109250554</name>
</gene>
<feature type="compositionally biased region" description="Pro residues" evidence="1">
    <location>
        <begin position="41"/>
        <end position="55"/>
    </location>
</feature>
<feature type="compositionally biased region" description="Basic residues" evidence="1">
    <location>
        <begin position="56"/>
        <end position="66"/>
    </location>
</feature>
<evidence type="ECO:0000313" key="2">
    <source>
        <dbReference type="Proteomes" id="UP001165780"/>
    </source>
</evidence>